<protein>
    <submittedName>
        <fullName evidence="1">Uncharacterized protein</fullName>
    </submittedName>
</protein>
<comment type="caution">
    <text evidence="1">The sequence shown here is derived from an EMBL/GenBank/DDBJ whole genome shotgun (WGS) entry which is preliminary data.</text>
</comment>
<accession>A0AAV3Z3V6</accession>
<gene>
    <name evidence="1" type="ORF">PoB_001557900</name>
</gene>
<evidence type="ECO:0000313" key="1">
    <source>
        <dbReference type="EMBL" id="GFN89073.1"/>
    </source>
</evidence>
<dbReference type="Proteomes" id="UP000735302">
    <property type="component" value="Unassembled WGS sequence"/>
</dbReference>
<sequence>MPIWKSSSSMRIKLRLRLWQTLGISETRLNDLVLTLTLQACRRALPNSDPLSTSPMMLQIPKINFKFLTKVQKLPSPSNWGWQREDKKFWTPIWKTPPPDEQSCQGLIRCG</sequence>
<dbReference type="AlphaFoldDB" id="A0AAV3Z3V6"/>
<organism evidence="1 2">
    <name type="scientific">Plakobranchus ocellatus</name>
    <dbReference type="NCBI Taxonomy" id="259542"/>
    <lineage>
        <taxon>Eukaryota</taxon>
        <taxon>Metazoa</taxon>
        <taxon>Spiralia</taxon>
        <taxon>Lophotrochozoa</taxon>
        <taxon>Mollusca</taxon>
        <taxon>Gastropoda</taxon>
        <taxon>Heterobranchia</taxon>
        <taxon>Euthyneura</taxon>
        <taxon>Panpulmonata</taxon>
        <taxon>Sacoglossa</taxon>
        <taxon>Placobranchoidea</taxon>
        <taxon>Plakobranchidae</taxon>
        <taxon>Plakobranchus</taxon>
    </lineage>
</organism>
<dbReference type="EMBL" id="BLXT01001916">
    <property type="protein sequence ID" value="GFN89073.1"/>
    <property type="molecule type" value="Genomic_DNA"/>
</dbReference>
<reference evidence="1 2" key="1">
    <citation type="journal article" date="2021" name="Elife">
        <title>Chloroplast acquisition without the gene transfer in kleptoplastic sea slugs, Plakobranchus ocellatus.</title>
        <authorList>
            <person name="Maeda T."/>
            <person name="Takahashi S."/>
            <person name="Yoshida T."/>
            <person name="Shimamura S."/>
            <person name="Takaki Y."/>
            <person name="Nagai Y."/>
            <person name="Toyoda A."/>
            <person name="Suzuki Y."/>
            <person name="Arimoto A."/>
            <person name="Ishii H."/>
            <person name="Satoh N."/>
            <person name="Nishiyama T."/>
            <person name="Hasebe M."/>
            <person name="Maruyama T."/>
            <person name="Minagawa J."/>
            <person name="Obokata J."/>
            <person name="Shigenobu S."/>
        </authorList>
    </citation>
    <scope>NUCLEOTIDE SEQUENCE [LARGE SCALE GENOMIC DNA]</scope>
</reference>
<keyword evidence="2" id="KW-1185">Reference proteome</keyword>
<proteinExistence type="predicted"/>
<name>A0AAV3Z3V6_9GAST</name>
<evidence type="ECO:0000313" key="2">
    <source>
        <dbReference type="Proteomes" id="UP000735302"/>
    </source>
</evidence>